<dbReference type="AlphaFoldDB" id="A0A453TC92"/>
<keyword evidence="4" id="KW-1185">Reference proteome</keyword>
<feature type="domain" description="Terpene synthase N-terminal" evidence="2">
    <location>
        <begin position="55"/>
        <end position="128"/>
    </location>
</feature>
<dbReference type="InterPro" id="IPR036965">
    <property type="entry name" value="Terpene_synth_N_sf"/>
</dbReference>
<dbReference type="Pfam" id="PF01397">
    <property type="entry name" value="Terpene_synth"/>
    <property type="match status" value="1"/>
</dbReference>
<evidence type="ECO:0000256" key="1">
    <source>
        <dbReference type="SAM" id="MobiDB-lite"/>
    </source>
</evidence>
<dbReference type="InterPro" id="IPR008930">
    <property type="entry name" value="Terpenoid_cyclase/PrenylTrfase"/>
</dbReference>
<dbReference type="GO" id="GO:0010333">
    <property type="term" value="F:terpene synthase activity"/>
    <property type="evidence" value="ECO:0007669"/>
    <property type="project" value="InterPro"/>
</dbReference>
<feature type="compositionally biased region" description="Basic and acidic residues" evidence="1">
    <location>
        <begin position="147"/>
        <end position="156"/>
    </location>
</feature>
<evidence type="ECO:0000259" key="2">
    <source>
        <dbReference type="Pfam" id="PF01397"/>
    </source>
</evidence>
<dbReference type="Proteomes" id="UP000015105">
    <property type="component" value="Chromosome 7D"/>
</dbReference>
<dbReference type="EnsemblPlants" id="AET7Gv21334500.5">
    <property type="protein sequence ID" value="AET7Gv21334500.5"/>
    <property type="gene ID" value="AET7Gv21334500"/>
</dbReference>
<sequence>MAAHVFSSAAEPSLLRLAGEGGSRLRGQFFRPCPVTSPGRESQALSDDFDFQEGLKSVKTMLHQNHKDKREVMTNIDHLKRLCIDHYFHDEIDEAMNTCLDLVHSDDLLDATLSFRLVREAGYDVSAELAFKTISLGLVWMHGLKSREGNPGRESAETGVIPRDFNP</sequence>
<name>A0A453TC92_AEGTS</name>
<feature type="region of interest" description="Disordered" evidence="1">
    <location>
        <begin position="147"/>
        <end position="167"/>
    </location>
</feature>
<reference evidence="4" key="1">
    <citation type="journal article" date="2014" name="Science">
        <title>Ancient hybridizations among the ancestral genomes of bread wheat.</title>
        <authorList>
            <consortium name="International Wheat Genome Sequencing Consortium,"/>
            <person name="Marcussen T."/>
            <person name="Sandve S.R."/>
            <person name="Heier L."/>
            <person name="Spannagl M."/>
            <person name="Pfeifer M."/>
            <person name="Jakobsen K.S."/>
            <person name="Wulff B.B."/>
            <person name="Steuernagel B."/>
            <person name="Mayer K.F."/>
            <person name="Olsen O.A."/>
        </authorList>
    </citation>
    <scope>NUCLEOTIDE SEQUENCE [LARGE SCALE GENOMIC DNA]</scope>
    <source>
        <strain evidence="4">cv. AL8/78</strain>
    </source>
</reference>
<dbReference type="SUPFAM" id="SSF48239">
    <property type="entry name" value="Terpenoid cyclases/Protein prenyltransferases"/>
    <property type="match status" value="1"/>
</dbReference>
<reference evidence="3" key="4">
    <citation type="submission" date="2019-03" db="UniProtKB">
        <authorList>
            <consortium name="EnsemblPlants"/>
        </authorList>
    </citation>
    <scope>IDENTIFICATION</scope>
</reference>
<proteinExistence type="predicted"/>
<reference evidence="3" key="3">
    <citation type="journal article" date="2017" name="Nature">
        <title>Genome sequence of the progenitor of the wheat D genome Aegilops tauschii.</title>
        <authorList>
            <person name="Luo M.C."/>
            <person name="Gu Y.Q."/>
            <person name="Puiu D."/>
            <person name="Wang H."/>
            <person name="Twardziok S.O."/>
            <person name="Deal K.R."/>
            <person name="Huo N."/>
            <person name="Zhu T."/>
            <person name="Wang L."/>
            <person name="Wang Y."/>
            <person name="McGuire P.E."/>
            <person name="Liu S."/>
            <person name="Long H."/>
            <person name="Ramasamy R.K."/>
            <person name="Rodriguez J.C."/>
            <person name="Van S.L."/>
            <person name="Yuan L."/>
            <person name="Wang Z."/>
            <person name="Xia Z."/>
            <person name="Xiao L."/>
            <person name="Anderson O.D."/>
            <person name="Ouyang S."/>
            <person name="Liang Y."/>
            <person name="Zimin A.V."/>
            <person name="Pertea G."/>
            <person name="Qi P."/>
            <person name="Bennetzen J.L."/>
            <person name="Dai X."/>
            <person name="Dawson M.W."/>
            <person name="Muller H.G."/>
            <person name="Kugler K."/>
            <person name="Rivarola-Duarte L."/>
            <person name="Spannagl M."/>
            <person name="Mayer K.F.X."/>
            <person name="Lu F.H."/>
            <person name="Bevan M.W."/>
            <person name="Leroy P."/>
            <person name="Li P."/>
            <person name="You F.M."/>
            <person name="Sun Q."/>
            <person name="Liu Z."/>
            <person name="Lyons E."/>
            <person name="Wicker T."/>
            <person name="Salzberg S.L."/>
            <person name="Devos K.M."/>
            <person name="Dvorak J."/>
        </authorList>
    </citation>
    <scope>NUCLEOTIDE SEQUENCE [LARGE SCALE GENOMIC DNA]</scope>
    <source>
        <strain evidence="3">cv. AL8/78</strain>
    </source>
</reference>
<dbReference type="Gramene" id="AET7Gv21334500.5">
    <property type="protein sequence ID" value="AET7Gv21334500.5"/>
    <property type="gene ID" value="AET7Gv21334500"/>
</dbReference>
<evidence type="ECO:0000313" key="3">
    <source>
        <dbReference type="EnsemblPlants" id="AET7Gv21334500.5"/>
    </source>
</evidence>
<reference evidence="4" key="2">
    <citation type="journal article" date="2017" name="Nat. Plants">
        <title>The Aegilops tauschii genome reveals multiple impacts of transposons.</title>
        <authorList>
            <person name="Zhao G."/>
            <person name="Zou C."/>
            <person name="Li K."/>
            <person name="Wang K."/>
            <person name="Li T."/>
            <person name="Gao L."/>
            <person name="Zhang X."/>
            <person name="Wang H."/>
            <person name="Yang Z."/>
            <person name="Liu X."/>
            <person name="Jiang W."/>
            <person name="Mao L."/>
            <person name="Kong X."/>
            <person name="Jiao Y."/>
            <person name="Jia J."/>
        </authorList>
    </citation>
    <scope>NUCLEOTIDE SEQUENCE [LARGE SCALE GENOMIC DNA]</scope>
    <source>
        <strain evidence="4">cv. AL8/78</strain>
    </source>
</reference>
<dbReference type="InterPro" id="IPR001906">
    <property type="entry name" value="Terpene_synth_N"/>
</dbReference>
<reference evidence="3" key="5">
    <citation type="journal article" date="2021" name="G3 (Bethesda)">
        <title>Aegilops tauschii genome assembly Aet v5.0 features greater sequence contiguity and improved annotation.</title>
        <authorList>
            <person name="Wang L."/>
            <person name="Zhu T."/>
            <person name="Rodriguez J.C."/>
            <person name="Deal K.R."/>
            <person name="Dubcovsky J."/>
            <person name="McGuire P.E."/>
            <person name="Lux T."/>
            <person name="Spannagl M."/>
            <person name="Mayer K.F.X."/>
            <person name="Baldrich P."/>
            <person name="Meyers B.C."/>
            <person name="Huo N."/>
            <person name="Gu Y.Q."/>
            <person name="Zhou H."/>
            <person name="Devos K.M."/>
            <person name="Bennetzen J.L."/>
            <person name="Unver T."/>
            <person name="Budak H."/>
            <person name="Gulick P.J."/>
            <person name="Galiba G."/>
            <person name="Kalapos B."/>
            <person name="Nelson D.R."/>
            <person name="Li P."/>
            <person name="You F.M."/>
            <person name="Luo M.C."/>
            <person name="Dvorak J."/>
        </authorList>
    </citation>
    <scope>NUCLEOTIDE SEQUENCE [LARGE SCALE GENOMIC DNA]</scope>
    <source>
        <strain evidence="3">cv. AL8/78</strain>
    </source>
</reference>
<organism evidence="3 4">
    <name type="scientific">Aegilops tauschii subsp. strangulata</name>
    <name type="common">Goatgrass</name>
    <dbReference type="NCBI Taxonomy" id="200361"/>
    <lineage>
        <taxon>Eukaryota</taxon>
        <taxon>Viridiplantae</taxon>
        <taxon>Streptophyta</taxon>
        <taxon>Embryophyta</taxon>
        <taxon>Tracheophyta</taxon>
        <taxon>Spermatophyta</taxon>
        <taxon>Magnoliopsida</taxon>
        <taxon>Liliopsida</taxon>
        <taxon>Poales</taxon>
        <taxon>Poaceae</taxon>
        <taxon>BOP clade</taxon>
        <taxon>Pooideae</taxon>
        <taxon>Triticodae</taxon>
        <taxon>Triticeae</taxon>
        <taxon>Triticinae</taxon>
        <taxon>Aegilops</taxon>
    </lineage>
</organism>
<evidence type="ECO:0000313" key="4">
    <source>
        <dbReference type="Proteomes" id="UP000015105"/>
    </source>
</evidence>
<accession>A0A453TC92</accession>
<dbReference type="Gene3D" id="1.50.10.130">
    <property type="entry name" value="Terpene synthase, N-terminal domain"/>
    <property type="match status" value="1"/>
</dbReference>
<protein>
    <recommendedName>
        <fullName evidence="2">Terpene synthase N-terminal domain-containing protein</fullName>
    </recommendedName>
</protein>